<evidence type="ECO:0000256" key="3">
    <source>
        <dbReference type="ARBA" id="ARBA00022448"/>
    </source>
</evidence>
<dbReference type="GO" id="GO:0016020">
    <property type="term" value="C:membrane"/>
    <property type="evidence" value="ECO:0007669"/>
    <property type="project" value="InterPro"/>
</dbReference>
<evidence type="ECO:0000256" key="10">
    <source>
        <dbReference type="ARBA" id="ARBA00023136"/>
    </source>
</evidence>
<comment type="caution">
    <text evidence="14">The sequence shown here is derived from an EMBL/GenBank/DDBJ whole genome shotgun (WGS) entry which is preliminary data.</text>
</comment>
<keyword evidence="15" id="KW-1185">Reference proteome</keyword>
<protein>
    <submittedName>
        <fullName evidence="14">Uncharacterized protein</fullName>
    </submittedName>
</protein>
<accession>A0A5A8CI99</accession>
<feature type="transmembrane region" description="Helical" evidence="13">
    <location>
        <begin position="71"/>
        <end position="90"/>
    </location>
</feature>
<gene>
    <name evidence="14" type="ORF">FNF29_03669</name>
</gene>
<feature type="transmembrane region" description="Helical" evidence="13">
    <location>
        <begin position="102"/>
        <end position="121"/>
    </location>
</feature>
<evidence type="ECO:0000256" key="8">
    <source>
        <dbReference type="ARBA" id="ARBA00022989"/>
    </source>
</evidence>
<dbReference type="InterPro" id="IPR007866">
    <property type="entry name" value="TRIC_channel"/>
</dbReference>
<reference evidence="14 15" key="1">
    <citation type="submission" date="2019-07" db="EMBL/GenBank/DDBJ databases">
        <title>Genomes of Cafeteria roenbergensis.</title>
        <authorList>
            <person name="Fischer M.G."/>
            <person name="Hackl T."/>
            <person name="Roman M."/>
        </authorList>
    </citation>
    <scope>NUCLEOTIDE SEQUENCE [LARGE SCALE GENOMIC DNA]</scope>
    <source>
        <strain evidence="14 15">BVI</strain>
    </source>
</reference>
<dbReference type="GO" id="GO:0042802">
    <property type="term" value="F:identical protein binding"/>
    <property type="evidence" value="ECO:0007669"/>
    <property type="project" value="InterPro"/>
</dbReference>
<evidence type="ECO:0000256" key="12">
    <source>
        <dbReference type="SAM" id="MobiDB-lite"/>
    </source>
</evidence>
<keyword evidence="9" id="KW-0406">Ion transport</keyword>
<dbReference type="Proteomes" id="UP000323011">
    <property type="component" value="Unassembled WGS sequence"/>
</dbReference>
<evidence type="ECO:0000256" key="1">
    <source>
        <dbReference type="ARBA" id="ARBA00004127"/>
    </source>
</evidence>
<dbReference type="EMBL" id="VLTN01000019">
    <property type="protein sequence ID" value="KAA0152782.1"/>
    <property type="molecule type" value="Genomic_DNA"/>
</dbReference>
<evidence type="ECO:0000313" key="15">
    <source>
        <dbReference type="Proteomes" id="UP000323011"/>
    </source>
</evidence>
<evidence type="ECO:0000256" key="9">
    <source>
        <dbReference type="ARBA" id="ARBA00023065"/>
    </source>
</evidence>
<keyword evidence="4" id="KW-0633">Potassium transport</keyword>
<feature type="region of interest" description="Disordered" evidence="12">
    <location>
        <begin position="373"/>
        <end position="406"/>
    </location>
</feature>
<keyword evidence="3" id="KW-0813">Transport</keyword>
<keyword evidence="10 13" id="KW-0472">Membrane</keyword>
<evidence type="ECO:0000256" key="2">
    <source>
        <dbReference type="ARBA" id="ARBA00005766"/>
    </source>
</evidence>
<dbReference type="AlphaFoldDB" id="A0A5A8CI99"/>
<keyword evidence="7" id="KW-0630">Potassium</keyword>
<proteinExistence type="inferred from homology"/>
<keyword evidence="5 13" id="KW-0812">Transmembrane</keyword>
<evidence type="ECO:0000256" key="4">
    <source>
        <dbReference type="ARBA" id="ARBA00022538"/>
    </source>
</evidence>
<evidence type="ECO:0000256" key="5">
    <source>
        <dbReference type="ARBA" id="ARBA00022692"/>
    </source>
</evidence>
<evidence type="ECO:0000256" key="13">
    <source>
        <dbReference type="SAM" id="Phobius"/>
    </source>
</evidence>
<feature type="compositionally biased region" description="Pro residues" evidence="12">
    <location>
        <begin position="376"/>
        <end position="386"/>
    </location>
</feature>
<dbReference type="GO" id="GO:0005267">
    <property type="term" value="F:potassium channel activity"/>
    <property type="evidence" value="ECO:0007669"/>
    <property type="project" value="UniProtKB-KW"/>
</dbReference>
<organism evidence="14 15">
    <name type="scientific">Cafeteria roenbergensis</name>
    <name type="common">Marine flagellate</name>
    <dbReference type="NCBI Taxonomy" id="33653"/>
    <lineage>
        <taxon>Eukaryota</taxon>
        <taxon>Sar</taxon>
        <taxon>Stramenopiles</taxon>
        <taxon>Bigyra</taxon>
        <taxon>Opalozoa</taxon>
        <taxon>Bicosoecida</taxon>
        <taxon>Cafeteriaceae</taxon>
        <taxon>Cafeteria</taxon>
    </lineage>
</organism>
<evidence type="ECO:0000256" key="7">
    <source>
        <dbReference type="ARBA" id="ARBA00022958"/>
    </source>
</evidence>
<feature type="compositionally biased region" description="Acidic residues" evidence="12">
    <location>
        <begin position="505"/>
        <end position="519"/>
    </location>
</feature>
<evidence type="ECO:0000256" key="11">
    <source>
        <dbReference type="ARBA" id="ARBA00023303"/>
    </source>
</evidence>
<name>A0A5A8CI99_CAFRO</name>
<dbReference type="GO" id="GO:0012505">
    <property type="term" value="C:endomembrane system"/>
    <property type="evidence" value="ECO:0007669"/>
    <property type="project" value="UniProtKB-SubCell"/>
</dbReference>
<comment type="similarity">
    <text evidence="2">Belongs to the TMEM38 family.</text>
</comment>
<dbReference type="Pfam" id="PF05197">
    <property type="entry name" value="TRIC"/>
    <property type="match status" value="1"/>
</dbReference>
<keyword evidence="6" id="KW-0631">Potassium channel</keyword>
<comment type="subcellular location">
    <subcellularLocation>
        <location evidence="1">Endomembrane system</location>
        <topology evidence="1">Multi-pass membrane protein</topology>
    </subcellularLocation>
</comment>
<keyword evidence="8 13" id="KW-1133">Transmembrane helix</keyword>
<feature type="region of interest" description="Disordered" evidence="12">
    <location>
        <begin position="500"/>
        <end position="566"/>
    </location>
</feature>
<evidence type="ECO:0000256" key="6">
    <source>
        <dbReference type="ARBA" id="ARBA00022826"/>
    </source>
</evidence>
<evidence type="ECO:0000313" key="14">
    <source>
        <dbReference type="EMBL" id="KAA0152782.1"/>
    </source>
</evidence>
<sequence length="566" mass="60526">MQAVQQLSDALFASVPIPPSAESAWHAYTAAVSDIARLAFIVQLTDLIGSARVAAWYRVNVRRPVSWHQSLLVVLIVHFGGTTMTGIMTGKSPSWVTSYESLLAVIVSWYLTFFCPFDLWWRVYNVPWVNRACVVFESISLANGIGNLGVGKVLDHSRGHFAHPGTAPSPVLGWVCGIMSGCGGGVLSEFANFVDDPTPHSRRPQKAHRRRFARALVGSSVIMLCVWPRSGRVEDFNDCDIEGPIALAALLFTLDGLGLASRALAWPLGSAAWLLPGFRSVFVPNLAGLANGPEATWGKLRARARRVIATAGVRTGLRSRWACCTGLRAGDPGQEAGSSTPKPNLSVRASALRGASGAISQTEKRRRGRLVRAMPPLEPGTPPASPLSPAASDDAGMSPTPGSASRARASKAVRELAAERLTSDAVLMPYARDKAVPREVLARHRVDLQDAGVDEEQALAYIGIVLGCTRGRASKLLEEQAAVAAQAALECDKVASALHRARQEDMDEPPEEEDEETDEVAAHQAHKRPPAGPQAETGTAPAKTGPSVAPGSMPASGVRRRRNKRR</sequence>
<keyword evidence="11" id="KW-0407">Ion channel</keyword>